<dbReference type="EMBL" id="VWRR01000001">
    <property type="protein sequence ID" value="KAF6005085.1"/>
    <property type="molecule type" value="Genomic_DNA"/>
</dbReference>
<dbReference type="GO" id="GO:0032259">
    <property type="term" value="P:methylation"/>
    <property type="evidence" value="ECO:0007669"/>
    <property type="project" value="UniProtKB-KW"/>
</dbReference>
<evidence type="ECO:0000256" key="1">
    <source>
        <dbReference type="ARBA" id="ARBA00004173"/>
    </source>
</evidence>
<dbReference type="InterPro" id="IPR052571">
    <property type="entry name" value="Mt_RNA_Methyltransferase"/>
</dbReference>
<keyword evidence="2" id="KW-0479">Metal-binding</keyword>
<sequence>MGVLAALATWPSRELCSTVFDANPTRRAASRAWLGDRVESCSYLEPNSMYDLITAVHCRSEGSASERSMAFFENLWRHCRGALVIVEPGNADGFTQMTAVRSHLLQLHGSSITVAAPCPHSGPCPLNAKEGASLTDTGPNAGFRHGFCHFTQRYEREGTLRQMSFIDHANRMVMPSSQSQATRRFSYVVLERVRQGDEASPATEMRRFQARILREPLKRNGHVVLYLCQENQRIERHTYTRRKHADGTYRHARRASWGDEWTHPVTAAGLLVPSQASPSLTRPSPTMDRTDPVDDSELDASTKTTTVATFAP</sequence>
<evidence type="ECO:0000256" key="3">
    <source>
        <dbReference type="ARBA" id="ARBA00022946"/>
    </source>
</evidence>
<dbReference type="GO" id="GO:0046872">
    <property type="term" value="F:metal ion binding"/>
    <property type="evidence" value="ECO:0007669"/>
    <property type="project" value="UniProtKB-KW"/>
</dbReference>
<keyword evidence="9" id="KW-0489">Methyltransferase</keyword>
<dbReference type="AlphaFoldDB" id="A0A7J7IPM8"/>
<dbReference type="PANTHER" id="PTHR13184">
    <property type="entry name" value="37S RIBOSOMAL PROTEIN S22"/>
    <property type="match status" value="1"/>
</dbReference>
<dbReference type="Proteomes" id="UP000530660">
    <property type="component" value="Unassembled WGS sequence"/>
</dbReference>
<dbReference type="GO" id="GO:0005763">
    <property type="term" value="C:mitochondrial small ribosomal subunit"/>
    <property type="evidence" value="ECO:0007669"/>
    <property type="project" value="TreeGrafter"/>
</dbReference>
<evidence type="ECO:0000256" key="4">
    <source>
        <dbReference type="ARBA" id="ARBA00023004"/>
    </source>
</evidence>
<evidence type="ECO:0000256" key="7">
    <source>
        <dbReference type="ARBA" id="ARBA00045681"/>
    </source>
</evidence>
<comment type="function">
    <text evidence="7">Mitochondrial ribosome (mitoribosome) assembly factor. Binds at the interface of the head and body domains of the mitochondrial small ribosomal subunit (mt-SSU), occluding the mRNA channel and preventing compaction of the head domain towards the body. Probable inactive methyltransferase: retains the characteristic folding and ability to bind S-adenosyl-L-methionine, but it probably lost its methyltransferase activity.</text>
</comment>
<dbReference type="PANTHER" id="PTHR13184:SF5">
    <property type="entry name" value="METHYLTRANSFERASE-LIKE PROTEIN 17, MITOCHONDRIAL"/>
    <property type="match status" value="1"/>
</dbReference>
<feature type="compositionally biased region" description="Polar residues" evidence="8">
    <location>
        <begin position="299"/>
        <end position="312"/>
    </location>
</feature>
<evidence type="ECO:0000256" key="8">
    <source>
        <dbReference type="SAM" id="MobiDB-lite"/>
    </source>
</evidence>
<keyword evidence="4" id="KW-0408">Iron</keyword>
<feature type="region of interest" description="Disordered" evidence="8">
    <location>
        <begin position="272"/>
        <end position="312"/>
    </location>
</feature>
<keyword evidence="3" id="KW-0809">Transit peptide</keyword>
<keyword evidence="6" id="KW-0496">Mitochondrion</keyword>
<comment type="caution">
    <text evidence="9">The sequence shown here is derived from an EMBL/GenBank/DDBJ whole genome shotgun (WGS) entry which is preliminary data.</text>
</comment>
<keyword evidence="5" id="KW-0411">Iron-sulfur</keyword>
<comment type="subcellular location">
    <subcellularLocation>
        <location evidence="1">Mitochondrion</location>
    </subcellularLocation>
</comment>
<protein>
    <submittedName>
        <fullName evidence="9">Methyltransferase-like protein 17, mitochondrial</fullName>
    </submittedName>
</protein>
<dbReference type="GO" id="GO:0051536">
    <property type="term" value="F:iron-sulfur cluster binding"/>
    <property type="evidence" value="ECO:0007669"/>
    <property type="project" value="UniProtKB-KW"/>
</dbReference>
<accession>A0A7J7IPM8</accession>
<dbReference type="GO" id="GO:0003735">
    <property type="term" value="F:structural constituent of ribosome"/>
    <property type="evidence" value="ECO:0007669"/>
    <property type="project" value="TreeGrafter"/>
</dbReference>
<organism evidence="9 10">
    <name type="scientific">Cyanidiococcus yangmingshanensis</name>
    <dbReference type="NCBI Taxonomy" id="2690220"/>
    <lineage>
        <taxon>Eukaryota</taxon>
        <taxon>Rhodophyta</taxon>
        <taxon>Bangiophyceae</taxon>
        <taxon>Cyanidiales</taxon>
        <taxon>Cyanidiaceae</taxon>
        <taxon>Cyanidiococcus</taxon>
    </lineage>
</organism>
<dbReference type="GO" id="GO:0006412">
    <property type="term" value="P:translation"/>
    <property type="evidence" value="ECO:0007669"/>
    <property type="project" value="InterPro"/>
</dbReference>
<evidence type="ECO:0000256" key="6">
    <source>
        <dbReference type="ARBA" id="ARBA00023128"/>
    </source>
</evidence>
<keyword evidence="9" id="KW-0808">Transferase</keyword>
<dbReference type="GO" id="GO:0008168">
    <property type="term" value="F:methyltransferase activity"/>
    <property type="evidence" value="ECO:0007669"/>
    <property type="project" value="UniProtKB-KW"/>
</dbReference>
<name>A0A7J7IPM8_9RHOD</name>
<evidence type="ECO:0000313" key="9">
    <source>
        <dbReference type="EMBL" id="KAF6005085.1"/>
    </source>
</evidence>
<evidence type="ECO:0000256" key="2">
    <source>
        <dbReference type="ARBA" id="ARBA00022723"/>
    </source>
</evidence>
<keyword evidence="10" id="KW-1185">Reference proteome</keyword>
<dbReference type="OrthoDB" id="421327at2759"/>
<dbReference type="InterPro" id="IPR015324">
    <property type="entry name" value="Ribosomal_Rsm22-like"/>
</dbReference>
<proteinExistence type="predicted"/>
<evidence type="ECO:0000256" key="5">
    <source>
        <dbReference type="ARBA" id="ARBA00023014"/>
    </source>
</evidence>
<evidence type="ECO:0000313" key="10">
    <source>
        <dbReference type="Proteomes" id="UP000530660"/>
    </source>
</evidence>
<gene>
    <name evidence="9" type="primary">METTL17</name>
    <name evidence="9" type="ORF">F1559_000195</name>
</gene>
<dbReference type="Pfam" id="PF09243">
    <property type="entry name" value="Rsm22"/>
    <property type="match status" value="1"/>
</dbReference>
<feature type="compositionally biased region" description="Polar residues" evidence="8">
    <location>
        <begin position="274"/>
        <end position="284"/>
    </location>
</feature>
<reference evidence="9 10" key="1">
    <citation type="journal article" date="2020" name="J. Phycol.">
        <title>Comparative genome analysis reveals Cyanidiococcus gen. nov., a new extremophilic red algal genus sister to Cyanidioschyzon (Cyanidioschyzonaceae, Rhodophyta).</title>
        <authorList>
            <person name="Liu S.-L."/>
            <person name="Chiang Y.-R."/>
            <person name="Yoon H.S."/>
            <person name="Fu H.-Y."/>
        </authorList>
    </citation>
    <scope>NUCLEOTIDE SEQUENCE [LARGE SCALE GENOMIC DNA]</scope>
    <source>
        <strain evidence="9 10">THAL066</strain>
    </source>
</reference>